<dbReference type="Gene3D" id="1.10.10.10">
    <property type="entry name" value="Winged helix-like DNA-binding domain superfamily/Winged helix DNA-binding domain"/>
    <property type="match status" value="1"/>
</dbReference>
<dbReference type="FunFam" id="1.10.10.10:FF:000001">
    <property type="entry name" value="LysR family transcriptional regulator"/>
    <property type="match status" value="1"/>
</dbReference>
<evidence type="ECO:0000256" key="2">
    <source>
        <dbReference type="ARBA" id="ARBA00023015"/>
    </source>
</evidence>
<dbReference type="Pfam" id="PF03466">
    <property type="entry name" value="LysR_substrate"/>
    <property type="match status" value="1"/>
</dbReference>
<evidence type="ECO:0000256" key="4">
    <source>
        <dbReference type="ARBA" id="ARBA00023163"/>
    </source>
</evidence>
<name>Q0K0F5_CUPNH</name>
<protein>
    <submittedName>
        <fullName evidence="7">LysR family transcriptional regulator</fullName>
    </submittedName>
    <submittedName>
        <fullName evidence="6">Transcriptional regulator, LysR-family</fullName>
    </submittedName>
</protein>
<keyword evidence="3" id="KW-0238">DNA-binding</keyword>
<dbReference type="InterPro" id="IPR058163">
    <property type="entry name" value="LysR-type_TF_proteobact-type"/>
</dbReference>
<proteinExistence type="inferred from homology"/>
<evidence type="ECO:0000259" key="5">
    <source>
        <dbReference type="PROSITE" id="PS50931"/>
    </source>
</evidence>
<dbReference type="InterPro" id="IPR036390">
    <property type="entry name" value="WH_DNA-bd_sf"/>
</dbReference>
<evidence type="ECO:0000313" key="7">
    <source>
        <dbReference type="EMBL" id="QCC04351.1"/>
    </source>
</evidence>
<dbReference type="CDD" id="cd08422">
    <property type="entry name" value="PBP2_CrgA_like"/>
    <property type="match status" value="1"/>
</dbReference>
<dbReference type="Proteomes" id="UP000296079">
    <property type="component" value="Chromosome 2"/>
</dbReference>
<dbReference type="EMBL" id="CP039288">
    <property type="protein sequence ID" value="QCC04351.1"/>
    <property type="molecule type" value="Genomic_DNA"/>
</dbReference>
<dbReference type="Gene3D" id="3.40.190.290">
    <property type="match status" value="1"/>
</dbReference>
<evidence type="ECO:0000313" key="6">
    <source>
        <dbReference type="EMBL" id="CAJ96519.1"/>
    </source>
</evidence>
<reference evidence="7 9" key="2">
    <citation type="submission" date="2019-04" db="EMBL/GenBank/DDBJ databases">
        <title>Long-read de novo sequencing of Cupriavidus necator H16.</title>
        <authorList>
            <person name="Little G.T."/>
            <person name="Ehsaan M."/>
            <person name="Arenas-Lopez C."/>
            <person name="Jawed K."/>
            <person name="Winzer K."/>
            <person name="Kovacs K."/>
            <person name="Malys N."/>
            <person name="Minton N.P."/>
        </authorList>
    </citation>
    <scope>NUCLEOTIDE SEQUENCE [LARGE SCALE GENOMIC DNA]</scope>
    <source>
        <strain evidence="7 9">H16</strain>
    </source>
</reference>
<dbReference type="InterPro" id="IPR005119">
    <property type="entry name" value="LysR_subst-bd"/>
</dbReference>
<dbReference type="GO" id="GO:0003700">
    <property type="term" value="F:DNA-binding transcription factor activity"/>
    <property type="evidence" value="ECO:0007669"/>
    <property type="project" value="InterPro"/>
</dbReference>
<dbReference type="PANTHER" id="PTHR30537:SF5">
    <property type="entry name" value="HTH-TYPE TRANSCRIPTIONAL ACTIVATOR TTDR-RELATED"/>
    <property type="match status" value="1"/>
</dbReference>
<accession>Q0K0F5</accession>
<sequence>MDKFAAIQSFVAVAQRGGFSAAARQLGVTASILTRRIASLEQELRVPLLVRNTRKLALTPAGEAYFVRCREILSSMEEAEQELERACDDPVGRLHVQLPLIVARLHVVPRLSEFVEQYPGINLKITQADGLQHDLIGRGLDIAVWGGDLPDSRLVARPLTRNLRVTCATPEYLDRYGRPERIEDLASHNCLTADLFHGGRSWLFQTPEGERLAPVKGNLAFDNSDNYREAVLAGLGLGQGPSILFDVDVRVGRLEQVLTGYVARGQTLYAVYPPAQGRNAKVKAFVEFLSRVLPVGWSGMTVSQPRLDEAAQALAGRRAQRL</sequence>
<evidence type="ECO:0000256" key="1">
    <source>
        <dbReference type="ARBA" id="ARBA00009437"/>
    </source>
</evidence>
<organism evidence="6 8">
    <name type="scientific">Cupriavidus necator (strain ATCC 17699 / DSM 428 / KCTC 22496 / NCIMB 10442 / H16 / Stanier 337)</name>
    <name type="common">Ralstonia eutropha</name>
    <dbReference type="NCBI Taxonomy" id="381666"/>
    <lineage>
        <taxon>Bacteria</taxon>
        <taxon>Pseudomonadati</taxon>
        <taxon>Pseudomonadota</taxon>
        <taxon>Betaproteobacteria</taxon>
        <taxon>Burkholderiales</taxon>
        <taxon>Burkholderiaceae</taxon>
        <taxon>Cupriavidus</taxon>
    </lineage>
</organism>
<dbReference type="STRING" id="381666.H16_B1737"/>
<keyword evidence="2" id="KW-0805">Transcription regulation</keyword>
<reference evidence="6 8" key="1">
    <citation type="journal article" date="2006" name="Nat. Biotechnol.">
        <title>Genome sequence of the bioplastic-producing 'Knallgas' bacterium Ralstonia eutropha H16.</title>
        <authorList>
            <person name="Pohlmann A."/>
            <person name="Fricke W.F."/>
            <person name="Reinecke F."/>
            <person name="Kusian B."/>
            <person name="Liesegang H."/>
            <person name="Cramm R."/>
            <person name="Eitinger T."/>
            <person name="Ewering C."/>
            <person name="Potter M."/>
            <person name="Schwartz E."/>
            <person name="Strittmatter A."/>
            <person name="Voss I."/>
            <person name="Gottschalk G."/>
            <person name="Steinbuechel A."/>
            <person name="Friedrich B."/>
            <person name="Bowien B."/>
        </authorList>
    </citation>
    <scope>NUCLEOTIDE SEQUENCE [LARGE SCALE GENOMIC DNA]</scope>
    <source>
        <strain evidence="8">ATCC 17699 / DSM 428 / KCTC 22496 / NCIMB 10442 / H16 / Stanier 337</strain>
        <strain evidence="6">H16</strain>
    </source>
</reference>
<keyword evidence="8" id="KW-1185">Reference proteome</keyword>
<dbReference type="SUPFAM" id="SSF53850">
    <property type="entry name" value="Periplasmic binding protein-like II"/>
    <property type="match status" value="1"/>
</dbReference>
<dbReference type="PROSITE" id="PS50931">
    <property type="entry name" value="HTH_LYSR"/>
    <property type="match status" value="1"/>
</dbReference>
<dbReference type="PANTHER" id="PTHR30537">
    <property type="entry name" value="HTH-TYPE TRANSCRIPTIONAL REGULATOR"/>
    <property type="match status" value="1"/>
</dbReference>
<gene>
    <name evidence="6" type="ordered locus">H16_B1737</name>
    <name evidence="7" type="ORF">E6A55_27960</name>
</gene>
<dbReference type="KEGG" id="reh:H16_B1737"/>
<dbReference type="AlphaFoldDB" id="Q0K0F5"/>
<dbReference type="InterPro" id="IPR000847">
    <property type="entry name" value="LysR_HTH_N"/>
</dbReference>
<evidence type="ECO:0000313" key="9">
    <source>
        <dbReference type="Proteomes" id="UP000296079"/>
    </source>
</evidence>
<keyword evidence="4" id="KW-0804">Transcription</keyword>
<dbReference type="HOGENOM" id="CLU_039613_16_0_4"/>
<dbReference type="EMBL" id="AM260480">
    <property type="protein sequence ID" value="CAJ96519.1"/>
    <property type="molecule type" value="Genomic_DNA"/>
</dbReference>
<dbReference type="GO" id="GO:0043565">
    <property type="term" value="F:sequence-specific DNA binding"/>
    <property type="evidence" value="ECO:0007669"/>
    <property type="project" value="TreeGrafter"/>
</dbReference>
<feature type="domain" description="HTH lysR-type" evidence="5">
    <location>
        <begin position="1"/>
        <end position="59"/>
    </location>
</feature>
<dbReference type="OrthoDB" id="8705920at2"/>
<dbReference type="eggNOG" id="COG0583">
    <property type="taxonomic scope" value="Bacteria"/>
</dbReference>
<dbReference type="GO" id="GO:0006351">
    <property type="term" value="P:DNA-templated transcription"/>
    <property type="evidence" value="ECO:0007669"/>
    <property type="project" value="TreeGrafter"/>
</dbReference>
<dbReference type="InterPro" id="IPR036388">
    <property type="entry name" value="WH-like_DNA-bd_sf"/>
</dbReference>
<dbReference type="Proteomes" id="UP000008210">
    <property type="component" value="Chromosome 2"/>
</dbReference>
<evidence type="ECO:0000313" key="8">
    <source>
        <dbReference type="Proteomes" id="UP000008210"/>
    </source>
</evidence>
<evidence type="ECO:0000256" key="3">
    <source>
        <dbReference type="ARBA" id="ARBA00023125"/>
    </source>
</evidence>
<dbReference type="Pfam" id="PF00126">
    <property type="entry name" value="HTH_1"/>
    <property type="match status" value="1"/>
</dbReference>
<comment type="similarity">
    <text evidence="1">Belongs to the LysR transcriptional regulatory family.</text>
</comment>
<dbReference type="SUPFAM" id="SSF46785">
    <property type="entry name" value="Winged helix' DNA-binding domain"/>
    <property type="match status" value="1"/>
</dbReference>
<dbReference type="RefSeq" id="WP_011617440.1">
    <property type="nucleotide sequence ID" value="NC_008314.1"/>
</dbReference>